<dbReference type="Proteomes" id="UP000283509">
    <property type="component" value="Unassembled WGS sequence"/>
</dbReference>
<dbReference type="GO" id="GO:0005783">
    <property type="term" value="C:endoplasmic reticulum"/>
    <property type="evidence" value="ECO:0007669"/>
    <property type="project" value="TreeGrafter"/>
</dbReference>
<dbReference type="SMART" id="SM00320">
    <property type="entry name" value="WD40"/>
    <property type="match status" value="4"/>
</dbReference>
<keyword evidence="5" id="KW-1185">Reference proteome</keyword>
<evidence type="ECO:0000256" key="2">
    <source>
        <dbReference type="SAM" id="MobiDB-lite"/>
    </source>
</evidence>
<dbReference type="Gene3D" id="2.130.10.10">
    <property type="entry name" value="YVTN repeat-like/Quinoprotein amine dehydrogenase"/>
    <property type="match status" value="2"/>
</dbReference>
<reference evidence="4 5" key="2">
    <citation type="submission" date="2019-01" db="EMBL/GenBank/DDBJ databases">
        <title>The decoding of complex shrimp genome reveals the adaptation for benthos swimmer, frequently molting mechanism and breeding impact on genome.</title>
        <authorList>
            <person name="Sun Y."/>
            <person name="Gao Y."/>
            <person name="Yu Y."/>
        </authorList>
    </citation>
    <scope>NUCLEOTIDE SEQUENCE [LARGE SCALE GENOMIC DNA]</scope>
    <source>
        <tissue evidence="4">Muscle</tissue>
    </source>
</reference>
<keyword evidence="3" id="KW-1133">Transmembrane helix</keyword>
<evidence type="ECO:0000256" key="3">
    <source>
        <dbReference type="SAM" id="Phobius"/>
    </source>
</evidence>
<dbReference type="GO" id="GO:0030968">
    <property type="term" value="P:endoplasmic reticulum unfolded protein response"/>
    <property type="evidence" value="ECO:0007669"/>
    <property type="project" value="TreeGrafter"/>
</dbReference>
<accession>A0A3R7MNN4</accession>
<organism evidence="4 5">
    <name type="scientific">Penaeus vannamei</name>
    <name type="common">Whiteleg shrimp</name>
    <name type="synonym">Litopenaeus vannamei</name>
    <dbReference type="NCBI Taxonomy" id="6689"/>
    <lineage>
        <taxon>Eukaryota</taxon>
        <taxon>Metazoa</taxon>
        <taxon>Ecdysozoa</taxon>
        <taxon>Arthropoda</taxon>
        <taxon>Crustacea</taxon>
        <taxon>Multicrustacea</taxon>
        <taxon>Malacostraca</taxon>
        <taxon>Eumalacostraca</taxon>
        <taxon>Eucarida</taxon>
        <taxon>Decapoda</taxon>
        <taxon>Dendrobranchiata</taxon>
        <taxon>Penaeoidea</taxon>
        <taxon>Penaeidae</taxon>
        <taxon>Penaeus</taxon>
    </lineage>
</organism>
<evidence type="ECO:0000256" key="1">
    <source>
        <dbReference type="PROSITE-ProRule" id="PRU00221"/>
    </source>
</evidence>
<dbReference type="STRING" id="6689.A0A3R7MNN4"/>
<reference evidence="4 5" key="1">
    <citation type="submission" date="2018-04" db="EMBL/GenBank/DDBJ databases">
        <authorList>
            <person name="Zhang X."/>
            <person name="Yuan J."/>
            <person name="Li F."/>
            <person name="Xiang J."/>
        </authorList>
    </citation>
    <scope>NUCLEOTIDE SEQUENCE [LARGE SCALE GENOMIC DNA]</scope>
    <source>
        <tissue evidence="4">Muscle</tissue>
    </source>
</reference>
<dbReference type="PROSITE" id="PS50294">
    <property type="entry name" value="WD_REPEATS_REGION"/>
    <property type="match status" value="1"/>
</dbReference>
<feature type="repeat" description="WD" evidence="1">
    <location>
        <begin position="88"/>
        <end position="120"/>
    </location>
</feature>
<feature type="transmembrane region" description="Helical" evidence="3">
    <location>
        <begin position="12"/>
        <end position="33"/>
    </location>
</feature>
<keyword evidence="3" id="KW-0812">Transmembrane</keyword>
<name>A0A3R7MNN4_PENVA</name>
<dbReference type="AlphaFoldDB" id="A0A3R7MNN4"/>
<feature type="region of interest" description="Disordered" evidence="2">
    <location>
        <begin position="40"/>
        <end position="70"/>
    </location>
</feature>
<dbReference type="InterPro" id="IPR001680">
    <property type="entry name" value="WD40_rpt"/>
</dbReference>
<evidence type="ECO:0000313" key="5">
    <source>
        <dbReference type="Proteomes" id="UP000283509"/>
    </source>
</evidence>
<dbReference type="PROSITE" id="PS50082">
    <property type="entry name" value="WD_REPEATS_2"/>
    <property type="match status" value="2"/>
</dbReference>
<sequence length="450" mass="49991">MMAGEETDVSSAPTMLFLSIVIGATILVLAWLIRLSRSQTNNTAEKPSKPKRKEPQVTKKPPPPKKQAKITKKAVVTQYTHQELITTLKGHTGSITGGSFSSDGKHFITAADDRTVLIWNADQFTQRENKSVRGNIEFDYATHIRWMPNSKGFTIFKKMENAISIYKVSKTSSGMIGNVQEFSNFPKQGDEVADIITFDVAVTGNIIMTCNSKNQLVIWNFKGEVLEQFDTRHGDTYSATLSPCGRFIATTGFTPDAKVWRLKFGASESFEGVKRAFDLTGHKASIYSCSMNADCTRMVTVSKDGTWKLFDTDIEFEKGQRPYELLTVPYDGMDHKVMIRMSPDGRTVLLAVQADLIFYSAITGEKLNVINDIYGGDIIDVMFDPTSKQVVTLGDRHARVFQNVAGYIAAVQDLEQCLKKSTNSAMSERIKKQIKEAKAALAVVKKSIEA</sequence>
<dbReference type="InterPro" id="IPR015943">
    <property type="entry name" value="WD40/YVTN_repeat-like_dom_sf"/>
</dbReference>
<protein>
    <submittedName>
        <fullName evidence="4">Putative transducin beta-like protein 2</fullName>
    </submittedName>
</protein>
<dbReference type="SUPFAM" id="SSF50978">
    <property type="entry name" value="WD40 repeat-like"/>
    <property type="match status" value="1"/>
</dbReference>
<dbReference type="InterPro" id="IPR036322">
    <property type="entry name" value="WD40_repeat_dom_sf"/>
</dbReference>
<gene>
    <name evidence="4" type="ORF">C7M84_024951</name>
</gene>
<keyword evidence="1" id="KW-0853">WD repeat</keyword>
<dbReference type="PANTHER" id="PTHR44321:SF1">
    <property type="entry name" value="TRANSDUCIN BETA-LIKE PROTEIN 2"/>
    <property type="match status" value="1"/>
</dbReference>
<feature type="repeat" description="WD" evidence="1">
    <location>
        <begin position="279"/>
        <end position="311"/>
    </location>
</feature>
<dbReference type="Pfam" id="PF00400">
    <property type="entry name" value="WD40"/>
    <property type="match status" value="2"/>
</dbReference>
<dbReference type="OrthoDB" id="206335at2759"/>
<proteinExistence type="predicted"/>
<dbReference type="PANTHER" id="PTHR44321">
    <property type="entry name" value="TRANSDUCIN BETA-LIKE PROTEIN 2"/>
    <property type="match status" value="1"/>
</dbReference>
<evidence type="ECO:0000313" key="4">
    <source>
        <dbReference type="EMBL" id="ROT81892.1"/>
    </source>
</evidence>
<dbReference type="EMBL" id="QCYY01000907">
    <property type="protein sequence ID" value="ROT81892.1"/>
    <property type="molecule type" value="Genomic_DNA"/>
</dbReference>
<dbReference type="InterPro" id="IPR042410">
    <property type="entry name" value="WBSCR13"/>
</dbReference>
<comment type="caution">
    <text evidence="4">The sequence shown here is derived from an EMBL/GenBank/DDBJ whole genome shotgun (WGS) entry which is preliminary data.</text>
</comment>
<keyword evidence="3" id="KW-0472">Membrane</keyword>